<name>A0A4Z2FCH4_9TELE</name>
<evidence type="ECO:0000313" key="2">
    <source>
        <dbReference type="EMBL" id="TNN38887.1"/>
    </source>
</evidence>
<protein>
    <submittedName>
        <fullName evidence="2">DNA-directed RNA polymerase II subunit RPB1</fullName>
    </submittedName>
</protein>
<reference evidence="2 3" key="1">
    <citation type="submission" date="2019-03" db="EMBL/GenBank/DDBJ databases">
        <title>First draft genome of Liparis tanakae, snailfish: a comprehensive survey of snailfish specific genes.</title>
        <authorList>
            <person name="Kim W."/>
            <person name="Song I."/>
            <person name="Jeong J.-H."/>
            <person name="Kim D."/>
            <person name="Kim S."/>
            <person name="Ryu S."/>
            <person name="Song J.Y."/>
            <person name="Lee S.K."/>
        </authorList>
    </citation>
    <scope>NUCLEOTIDE SEQUENCE [LARGE SCALE GENOMIC DNA]</scope>
    <source>
        <tissue evidence="2">Muscle</tissue>
    </source>
</reference>
<proteinExistence type="predicted"/>
<evidence type="ECO:0000256" key="1">
    <source>
        <dbReference type="SAM" id="MobiDB-lite"/>
    </source>
</evidence>
<accession>A0A4Z2FCH4</accession>
<dbReference type="GO" id="GO:0000428">
    <property type="term" value="C:DNA-directed RNA polymerase complex"/>
    <property type="evidence" value="ECO:0007669"/>
    <property type="project" value="UniProtKB-KW"/>
</dbReference>
<dbReference type="AlphaFoldDB" id="A0A4Z2FCH4"/>
<dbReference type="Proteomes" id="UP000314294">
    <property type="component" value="Unassembled WGS sequence"/>
</dbReference>
<gene>
    <name evidence="2" type="primary">RPII_1</name>
    <name evidence="2" type="ORF">EYF80_050950</name>
</gene>
<evidence type="ECO:0000313" key="3">
    <source>
        <dbReference type="Proteomes" id="UP000314294"/>
    </source>
</evidence>
<dbReference type="EMBL" id="SRLO01001328">
    <property type="protein sequence ID" value="TNN38887.1"/>
    <property type="molecule type" value="Genomic_DNA"/>
</dbReference>
<feature type="compositionally biased region" description="Pro residues" evidence="1">
    <location>
        <begin position="71"/>
        <end position="108"/>
    </location>
</feature>
<comment type="caution">
    <text evidence="2">The sequence shown here is derived from an EMBL/GenBank/DDBJ whole genome shotgun (WGS) entry which is preliminary data.</text>
</comment>
<feature type="region of interest" description="Disordered" evidence="1">
    <location>
        <begin position="46"/>
        <end position="108"/>
    </location>
</feature>
<sequence length="164" mass="18123">MKDSLGGFYLRLRYLRRRDVCVTDVSVDVLNLVQLSLRHLNKLRPPQQVSTAAERSVPPQRSVHPSLKIPPSLPKVPPSLPKVPPSLPKVPPSLPKVPPSLPKVPPSLPKVPPSLPKVPPSLPKVPPSLPKGAGVWVDFWGTWRRPFLFLIPVLLQREKAEADA</sequence>
<keyword evidence="2" id="KW-0804">Transcription</keyword>
<keyword evidence="3" id="KW-1185">Reference proteome</keyword>
<keyword evidence="2" id="KW-0240">DNA-directed RNA polymerase</keyword>
<organism evidence="2 3">
    <name type="scientific">Liparis tanakae</name>
    <name type="common">Tanaka's snailfish</name>
    <dbReference type="NCBI Taxonomy" id="230148"/>
    <lineage>
        <taxon>Eukaryota</taxon>
        <taxon>Metazoa</taxon>
        <taxon>Chordata</taxon>
        <taxon>Craniata</taxon>
        <taxon>Vertebrata</taxon>
        <taxon>Euteleostomi</taxon>
        <taxon>Actinopterygii</taxon>
        <taxon>Neopterygii</taxon>
        <taxon>Teleostei</taxon>
        <taxon>Neoteleostei</taxon>
        <taxon>Acanthomorphata</taxon>
        <taxon>Eupercaria</taxon>
        <taxon>Perciformes</taxon>
        <taxon>Cottioidei</taxon>
        <taxon>Cottales</taxon>
        <taxon>Liparidae</taxon>
        <taxon>Liparis</taxon>
    </lineage>
</organism>